<dbReference type="KEGG" id="mpz:Marpi_1133"/>
<dbReference type="AlphaFoldDB" id="H2J853"/>
<evidence type="ECO:0000313" key="2">
    <source>
        <dbReference type="Proteomes" id="UP000007161"/>
    </source>
</evidence>
<dbReference type="RefSeq" id="WP_014296616.1">
    <property type="nucleotide sequence ID" value="NC_016751.1"/>
</dbReference>
<dbReference type="EMBL" id="CP003257">
    <property type="protein sequence ID" value="AEX85544.1"/>
    <property type="molecule type" value="Genomic_DNA"/>
</dbReference>
<evidence type="ECO:0000313" key="1">
    <source>
        <dbReference type="EMBL" id="AEX85544.1"/>
    </source>
</evidence>
<organism evidence="1 2">
    <name type="scientific">Marinitoga piezophila (strain DSM 14283 / JCM 11233 / KA3)</name>
    <dbReference type="NCBI Taxonomy" id="443254"/>
    <lineage>
        <taxon>Bacteria</taxon>
        <taxon>Thermotogati</taxon>
        <taxon>Thermotogota</taxon>
        <taxon>Thermotogae</taxon>
        <taxon>Petrotogales</taxon>
        <taxon>Petrotogaceae</taxon>
        <taxon>Marinitoga</taxon>
    </lineage>
</organism>
<reference evidence="1 2" key="1">
    <citation type="journal article" date="2012" name="J. Bacteriol.">
        <title>Complete Genome Sequence of the Thermophilic, Piezophilic, Heterotrophic Bacterium Marinitoga piezophila KA3.</title>
        <authorList>
            <person name="Lucas S."/>
            <person name="Han J."/>
            <person name="Lapidus A."/>
            <person name="Cheng J.F."/>
            <person name="Goodwin L.A."/>
            <person name="Pitluck S."/>
            <person name="Peters L."/>
            <person name="Mikhailova N."/>
            <person name="Teshima H."/>
            <person name="Detter J.C."/>
            <person name="Han C."/>
            <person name="Tapia R."/>
            <person name="Land M."/>
            <person name="Hauser L."/>
            <person name="Kyrpides N.C."/>
            <person name="Ivanova N."/>
            <person name="Pagani I."/>
            <person name="Vannier P."/>
            <person name="Oger P."/>
            <person name="Bartlett D.H."/>
            <person name="Noll K.M."/>
            <person name="Woyke T."/>
            <person name="Jebbar M."/>
        </authorList>
    </citation>
    <scope>NUCLEOTIDE SEQUENCE [LARGE SCALE GENOMIC DNA]</scope>
    <source>
        <strain evidence="2">DSM 14283 / JCM 11233 / KA3</strain>
    </source>
</reference>
<dbReference type="HOGENOM" id="CLU_1048906_0_0_0"/>
<proteinExistence type="predicted"/>
<dbReference type="STRING" id="443254.Marpi_1133"/>
<protein>
    <submittedName>
        <fullName evidence="1">Uncharacterized protein</fullName>
    </submittedName>
</protein>
<accession>H2J853</accession>
<gene>
    <name evidence="1" type="ordered locus">Marpi_1133</name>
</gene>
<reference evidence="2" key="2">
    <citation type="submission" date="2012-01" db="EMBL/GenBank/DDBJ databases">
        <title>Complete sequence of chromosome of Marinitoga piezophila KA3.</title>
        <authorList>
            <person name="Lucas S."/>
            <person name="Han J."/>
            <person name="Lapidus A."/>
            <person name="Cheng J.-F."/>
            <person name="Goodwin L."/>
            <person name="Pitluck S."/>
            <person name="Peters L."/>
            <person name="Mikhailova N."/>
            <person name="Teshima H."/>
            <person name="Detter J.C."/>
            <person name="Han C."/>
            <person name="Tapia R."/>
            <person name="Land M."/>
            <person name="Hauser L."/>
            <person name="Kyrpides N."/>
            <person name="Ivanova N."/>
            <person name="Pagani I."/>
            <person name="Jebbar M."/>
            <person name="Vannier P."/>
            <person name="Oger P."/>
            <person name="Cario A."/>
            <person name="Bartlett D."/>
            <person name="Noll K.M."/>
            <person name="Woyke T."/>
        </authorList>
    </citation>
    <scope>NUCLEOTIDE SEQUENCE [LARGE SCALE GENOMIC DNA]</scope>
    <source>
        <strain evidence="2">DSM 14283 / JCM 11233 / KA3</strain>
    </source>
</reference>
<sequence>MEYNKNLIYQLAIYLGTPSFYNLLGDLLKDESKSEKVVIVRAERDKWIILDAKGFAPEKLAYDSLEELLIKLEDVNMHKFPFNTYVLFDGQFEDKAILRILMMLFEKEAELYEKYRLETIIDRLSYQLAGLENLIKYLSKQIKEEDFVEAILGSLSEMFFSTVAVYSPEKQLIKKVGKLTVPDELELFEGMNLEKGDGYYTFNFTEEQKLYYDVFNIKCLLPYLKHGELKYIYVISRDTPFEKEETEILETIKRITQFFFEENAI</sequence>
<name>H2J853_MARPK</name>
<keyword evidence="2" id="KW-1185">Reference proteome</keyword>
<dbReference type="OrthoDB" id="47413at2"/>
<dbReference type="Proteomes" id="UP000007161">
    <property type="component" value="Chromosome"/>
</dbReference>